<sequence length="117" mass="13582">MMSQVVALWNAEGDWPARVQANVCRSLGVESLDGAFRHAPRPPIVNGKKTPEPQGDWAVMFKSMQEEQAKMREEMVRERVQQESRMRTMVGRLEQVEEELDKSVKRRDEVEDSCLYM</sequence>
<dbReference type="HOGENOM" id="CLU_2086415_0_0_1"/>
<evidence type="ECO:0000256" key="1">
    <source>
        <dbReference type="SAM" id="Coils"/>
    </source>
</evidence>
<feature type="region of interest" description="Disordered" evidence="2">
    <location>
        <begin position="35"/>
        <end position="55"/>
    </location>
</feature>
<evidence type="ECO:0000313" key="4">
    <source>
        <dbReference type="Proteomes" id="UP000011668"/>
    </source>
</evidence>
<dbReference type="STRING" id="983506.L8WC15"/>
<comment type="caution">
    <text evidence="3">The sequence shown here is derived from an EMBL/GenBank/DDBJ whole genome shotgun (WGS) entry which is preliminary data.</text>
</comment>
<dbReference type="EMBL" id="AFRT01006367">
    <property type="protein sequence ID" value="ELU35505.1"/>
    <property type="molecule type" value="Genomic_DNA"/>
</dbReference>
<reference evidence="3 4" key="1">
    <citation type="journal article" date="2013" name="Nat. Commun.">
        <title>The evolution and pathogenic mechanisms of the rice sheath blight pathogen.</title>
        <authorList>
            <person name="Zheng A."/>
            <person name="Lin R."/>
            <person name="Xu L."/>
            <person name="Qin P."/>
            <person name="Tang C."/>
            <person name="Ai P."/>
            <person name="Zhang D."/>
            <person name="Liu Y."/>
            <person name="Sun Z."/>
            <person name="Feng H."/>
            <person name="Wang Y."/>
            <person name="Chen Y."/>
            <person name="Liang X."/>
            <person name="Fu R."/>
            <person name="Li Q."/>
            <person name="Zhang J."/>
            <person name="Yu X."/>
            <person name="Xie Z."/>
            <person name="Ding L."/>
            <person name="Guan P."/>
            <person name="Tang J."/>
            <person name="Liang Y."/>
            <person name="Wang S."/>
            <person name="Deng Q."/>
            <person name="Li S."/>
            <person name="Zhu J."/>
            <person name="Wang L."/>
            <person name="Liu H."/>
            <person name="Li P."/>
        </authorList>
    </citation>
    <scope>NUCLEOTIDE SEQUENCE [LARGE SCALE GENOMIC DNA]</scope>
    <source>
        <strain evidence="4">AG-1 IA</strain>
    </source>
</reference>
<keyword evidence="1" id="KW-0175">Coiled coil</keyword>
<keyword evidence="4" id="KW-1185">Reference proteome</keyword>
<dbReference type="Proteomes" id="UP000011668">
    <property type="component" value="Unassembled WGS sequence"/>
</dbReference>
<organism evidence="3 4">
    <name type="scientific">Thanatephorus cucumeris (strain AG1-IA)</name>
    <name type="common">Rice sheath blight fungus</name>
    <name type="synonym">Rhizoctonia solani</name>
    <dbReference type="NCBI Taxonomy" id="983506"/>
    <lineage>
        <taxon>Eukaryota</taxon>
        <taxon>Fungi</taxon>
        <taxon>Dikarya</taxon>
        <taxon>Basidiomycota</taxon>
        <taxon>Agaricomycotina</taxon>
        <taxon>Agaricomycetes</taxon>
        <taxon>Cantharellales</taxon>
        <taxon>Ceratobasidiaceae</taxon>
        <taxon>Rhizoctonia</taxon>
        <taxon>Rhizoctonia solani AG-1</taxon>
    </lineage>
</organism>
<protein>
    <submittedName>
        <fullName evidence="3">Uncharacterized protein</fullName>
    </submittedName>
</protein>
<accession>L8WC15</accession>
<evidence type="ECO:0000313" key="3">
    <source>
        <dbReference type="EMBL" id="ELU35505.1"/>
    </source>
</evidence>
<name>L8WC15_THACA</name>
<proteinExistence type="predicted"/>
<dbReference type="AlphaFoldDB" id="L8WC15"/>
<evidence type="ECO:0000256" key="2">
    <source>
        <dbReference type="SAM" id="MobiDB-lite"/>
    </source>
</evidence>
<gene>
    <name evidence="3" type="ORF">AG1IA_10465</name>
</gene>
<feature type="coiled-coil region" evidence="1">
    <location>
        <begin position="79"/>
        <end position="113"/>
    </location>
</feature>